<dbReference type="GO" id="GO:0008168">
    <property type="term" value="F:methyltransferase activity"/>
    <property type="evidence" value="ECO:0007669"/>
    <property type="project" value="UniProtKB-KW"/>
</dbReference>
<dbReference type="Gene3D" id="2.40.240.20">
    <property type="entry name" value="Hypothetical PUA domain-like, domain 1"/>
    <property type="match status" value="1"/>
</dbReference>
<keyword evidence="12" id="KW-0808">Transferase</keyword>
<feature type="non-terminal residue" evidence="12">
    <location>
        <position position="453"/>
    </location>
</feature>
<comment type="catalytic activity">
    <reaction evidence="9">
        <text>uridine(1498) in 16S rRNA + S-adenosyl-L-methionine = N(3)-methyluridine(1498) in 16S rRNA + S-adenosyl-L-homocysteine + H(+)</text>
        <dbReference type="Rhea" id="RHEA:42920"/>
        <dbReference type="Rhea" id="RHEA-COMP:10283"/>
        <dbReference type="Rhea" id="RHEA-COMP:10284"/>
        <dbReference type="ChEBI" id="CHEBI:15378"/>
        <dbReference type="ChEBI" id="CHEBI:57856"/>
        <dbReference type="ChEBI" id="CHEBI:59789"/>
        <dbReference type="ChEBI" id="CHEBI:65315"/>
        <dbReference type="ChEBI" id="CHEBI:74502"/>
        <dbReference type="EC" id="2.1.1.193"/>
    </reaction>
</comment>
<dbReference type="Pfam" id="PF04002">
    <property type="entry name" value="RadC"/>
    <property type="match status" value="1"/>
</dbReference>
<evidence type="ECO:0000256" key="5">
    <source>
        <dbReference type="ARBA" id="ARBA00022801"/>
    </source>
</evidence>
<dbReference type="Pfam" id="PF20260">
    <property type="entry name" value="PUA_4"/>
    <property type="match status" value="1"/>
</dbReference>
<dbReference type="NCBIfam" id="TIGR00046">
    <property type="entry name" value="RsmE family RNA methyltransferase"/>
    <property type="match status" value="1"/>
</dbReference>
<dbReference type="CDD" id="cd08071">
    <property type="entry name" value="MPN_DUF2466"/>
    <property type="match status" value="1"/>
</dbReference>
<dbReference type="InterPro" id="IPR046886">
    <property type="entry name" value="RsmE_MTase_dom"/>
</dbReference>
<keyword evidence="6" id="KW-0862">Zinc</keyword>
<dbReference type="SUPFAM" id="SSF88697">
    <property type="entry name" value="PUA domain-like"/>
    <property type="match status" value="1"/>
</dbReference>
<name>A0A5E4N4P6_9HEMI</name>
<keyword evidence="13" id="KW-1185">Reference proteome</keyword>
<feature type="domain" description="MPN" evidence="11">
    <location>
        <begin position="103"/>
        <end position="244"/>
    </location>
</feature>
<accession>A0A5E4N4P6</accession>
<organism evidence="12 13">
    <name type="scientific">Cinara cedri</name>
    <dbReference type="NCBI Taxonomy" id="506608"/>
    <lineage>
        <taxon>Eukaryota</taxon>
        <taxon>Metazoa</taxon>
        <taxon>Ecdysozoa</taxon>
        <taxon>Arthropoda</taxon>
        <taxon>Hexapoda</taxon>
        <taxon>Insecta</taxon>
        <taxon>Pterygota</taxon>
        <taxon>Neoptera</taxon>
        <taxon>Paraneoptera</taxon>
        <taxon>Hemiptera</taxon>
        <taxon>Sternorrhyncha</taxon>
        <taxon>Aphidomorpha</taxon>
        <taxon>Aphidoidea</taxon>
        <taxon>Aphididae</taxon>
        <taxon>Lachninae</taxon>
        <taxon>Cinara</taxon>
    </lineage>
</organism>
<dbReference type="InterPro" id="IPR020891">
    <property type="entry name" value="UPF0758_CS"/>
</dbReference>
<evidence type="ECO:0000259" key="11">
    <source>
        <dbReference type="PROSITE" id="PS50249"/>
    </source>
</evidence>
<dbReference type="GO" id="GO:0006364">
    <property type="term" value="P:rRNA processing"/>
    <property type="evidence" value="ECO:0007669"/>
    <property type="project" value="InterPro"/>
</dbReference>
<dbReference type="InterPro" id="IPR001405">
    <property type="entry name" value="UPF0758"/>
</dbReference>
<sequence length="453" mass="51482">MTEDYTKGHRRRLRGKIILDSGQSLLDYEVLECILYSAYSRVDVKPIAKKLMNYFGSLNKVFNAELEVLRSIDGVNDAAISAIFCVKQAFVRSAREEMKDLPIINNWGKLLDYLRVSIGNINKENFRVIYMNKRYRLIAEDIQNVGTIDQTPLYVREIIKRALVIGSTSIVISHNHPSGDAQPSNSDITLTRQLAEACQSTDIEVRLYVKEALLQDVILALNLQQSHYIQNVMRLKKHDNVFLFNGKDGEWLGEIIDVPCKSVKIKIKNCIEQQQYEENLYLYCAVVKSTALSNIIRQATEMGVTCIQFILTKHTVIRDVNLERAKLQAIEAAEQCGRMDIPEVLSPINFCNLPDSQDKNFILCDKTGKMLKEPNRPLSKPIYGERRSASKAPQDVLEESLTTKLPSEIEFRKRSIALIIGPEGGFSDDELDFANKFCQKLSLGKRILRVDTA</sequence>
<evidence type="ECO:0000256" key="10">
    <source>
        <dbReference type="SAM" id="MobiDB-lite"/>
    </source>
</evidence>
<dbReference type="GO" id="GO:0046872">
    <property type="term" value="F:metal ion binding"/>
    <property type="evidence" value="ECO:0007669"/>
    <property type="project" value="UniProtKB-KW"/>
</dbReference>
<dbReference type="Gene3D" id="3.40.1280.10">
    <property type="match status" value="1"/>
</dbReference>
<dbReference type="GO" id="GO:0006508">
    <property type="term" value="P:proteolysis"/>
    <property type="evidence" value="ECO:0007669"/>
    <property type="project" value="UniProtKB-KW"/>
</dbReference>
<dbReference type="Pfam" id="PF04452">
    <property type="entry name" value="Methyltrans_RNA"/>
    <property type="match status" value="1"/>
</dbReference>
<dbReference type="GO" id="GO:0032259">
    <property type="term" value="P:methylation"/>
    <property type="evidence" value="ECO:0007669"/>
    <property type="project" value="UniProtKB-KW"/>
</dbReference>
<evidence type="ECO:0000256" key="3">
    <source>
        <dbReference type="ARBA" id="ARBA00022670"/>
    </source>
</evidence>
<dbReference type="InterPro" id="IPR015947">
    <property type="entry name" value="PUA-like_sf"/>
</dbReference>
<keyword evidence="12" id="KW-0489">Methyltransferase</keyword>
<dbReference type="Proteomes" id="UP000325440">
    <property type="component" value="Unassembled WGS sequence"/>
</dbReference>
<dbReference type="SUPFAM" id="SSF47781">
    <property type="entry name" value="RuvA domain 2-like"/>
    <property type="match status" value="1"/>
</dbReference>
<evidence type="ECO:0000256" key="9">
    <source>
        <dbReference type="ARBA" id="ARBA00047944"/>
    </source>
</evidence>
<dbReference type="InterPro" id="IPR029026">
    <property type="entry name" value="tRNA_m1G_MTases_N"/>
</dbReference>
<feature type="region of interest" description="Disordered" evidence="10">
    <location>
        <begin position="375"/>
        <end position="397"/>
    </location>
</feature>
<gene>
    <name evidence="12" type="ORF">CINCED_3A011639</name>
</gene>
<dbReference type="InterPro" id="IPR046887">
    <property type="entry name" value="RsmE_PUA-like"/>
</dbReference>
<reference evidence="12 13" key="1">
    <citation type="submission" date="2019-08" db="EMBL/GenBank/DDBJ databases">
        <authorList>
            <person name="Alioto T."/>
            <person name="Alioto T."/>
            <person name="Gomez Garrido J."/>
        </authorList>
    </citation>
    <scope>NUCLEOTIDE SEQUENCE [LARGE SCALE GENOMIC DNA]</scope>
</reference>
<evidence type="ECO:0000256" key="7">
    <source>
        <dbReference type="ARBA" id="ARBA00023049"/>
    </source>
</evidence>
<dbReference type="CDD" id="cd18084">
    <property type="entry name" value="RsmE-like"/>
    <property type="match status" value="1"/>
</dbReference>
<dbReference type="SUPFAM" id="SSF75217">
    <property type="entry name" value="alpha/beta knot"/>
    <property type="match status" value="1"/>
</dbReference>
<dbReference type="PROSITE" id="PS01302">
    <property type="entry name" value="UPF0758"/>
    <property type="match status" value="1"/>
</dbReference>
<dbReference type="PROSITE" id="PS50249">
    <property type="entry name" value="MPN"/>
    <property type="match status" value="1"/>
</dbReference>
<dbReference type="PANTHER" id="PTHR30471:SF3">
    <property type="entry name" value="UPF0758 PROTEIN YEES-RELATED"/>
    <property type="match status" value="1"/>
</dbReference>
<dbReference type="PANTHER" id="PTHR30471">
    <property type="entry name" value="DNA REPAIR PROTEIN RADC"/>
    <property type="match status" value="1"/>
</dbReference>
<keyword evidence="4" id="KW-0479">Metal-binding</keyword>
<proteinExistence type="inferred from homology"/>
<dbReference type="InterPro" id="IPR010994">
    <property type="entry name" value="RuvA_2-like"/>
</dbReference>
<dbReference type="EC" id="2.1.1.193" evidence="2"/>
<evidence type="ECO:0000256" key="6">
    <source>
        <dbReference type="ARBA" id="ARBA00022833"/>
    </source>
</evidence>
<keyword evidence="3" id="KW-0645">Protease</keyword>
<evidence type="ECO:0000256" key="2">
    <source>
        <dbReference type="ARBA" id="ARBA00012328"/>
    </source>
</evidence>
<evidence type="ECO:0000256" key="1">
    <source>
        <dbReference type="ARBA" id="ARBA00005528"/>
    </source>
</evidence>
<evidence type="ECO:0000313" key="13">
    <source>
        <dbReference type="Proteomes" id="UP000325440"/>
    </source>
</evidence>
<dbReference type="EMBL" id="CABPRJ010001527">
    <property type="protein sequence ID" value="VVC38951.1"/>
    <property type="molecule type" value="Genomic_DNA"/>
</dbReference>
<keyword evidence="5" id="KW-0378">Hydrolase</keyword>
<dbReference type="NCBIfam" id="TIGR00608">
    <property type="entry name" value="radc"/>
    <property type="match status" value="1"/>
</dbReference>
<dbReference type="InterPro" id="IPR037518">
    <property type="entry name" value="MPN"/>
</dbReference>
<keyword evidence="7" id="KW-0482">Metalloprotease</keyword>
<evidence type="ECO:0000313" key="12">
    <source>
        <dbReference type="EMBL" id="VVC38951.1"/>
    </source>
</evidence>
<evidence type="ECO:0000256" key="8">
    <source>
        <dbReference type="ARBA" id="ARBA00025699"/>
    </source>
</evidence>
<dbReference type="GO" id="GO:0008237">
    <property type="term" value="F:metallopeptidase activity"/>
    <property type="evidence" value="ECO:0007669"/>
    <property type="project" value="UniProtKB-KW"/>
</dbReference>
<protein>
    <recommendedName>
        <fullName evidence="2">16S rRNA (uracil(1498)-N(3))-methyltransferase</fullName>
        <ecNumber evidence="2">2.1.1.193</ecNumber>
    </recommendedName>
</protein>
<dbReference type="OrthoDB" id="8115169at2759"/>
<evidence type="ECO:0000256" key="4">
    <source>
        <dbReference type="ARBA" id="ARBA00022723"/>
    </source>
</evidence>
<dbReference type="InterPro" id="IPR029028">
    <property type="entry name" value="Alpha/beta_knot_MTases"/>
</dbReference>
<comment type="similarity">
    <text evidence="1">Belongs to the RNA methyltransferase RsmE family.</text>
</comment>
<dbReference type="InterPro" id="IPR025657">
    <property type="entry name" value="RadC_JAB"/>
</dbReference>
<dbReference type="AlphaFoldDB" id="A0A5E4N4P6"/>
<dbReference type="InterPro" id="IPR006700">
    <property type="entry name" value="RsmE"/>
</dbReference>
<comment type="function">
    <text evidence="8">Specifically methylates the N3 position of the uracil ring of uridine 1498 (m3U1498) in 16S rRNA. Acts on the fully assembled 30S ribosomal subunit.</text>
</comment>
<dbReference type="Gene3D" id="3.40.140.10">
    <property type="entry name" value="Cytidine Deaminase, domain 2"/>
    <property type="match status" value="1"/>
</dbReference>